<dbReference type="EMBL" id="PKLZ01000003">
    <property type="protein sequence ID" value="PLW83357.1"/>
    <property type="molecule type" value="Genomic_DNA"/>
</dbReference>
<protein>
    <recommendedName>
        <fullName evidence="3">MarR family transcriptional regulator</fullName>
    </recommendedName>
</protein>
<evidence type="ECO:0000313" key="2">
    <source>
        <dbReference type="Proteomes" id="UP000234845"/>
    </source>
</evidence>
<organism evidence="1 2">
    <name type="scientific">Kineobactrum sediminis</name>
    <dbReference type="NCBI Taxonomy" id="1905677"/>
    <lineage>
        <taxon>Bacteria</taxon>
        <taxon>Pseudomonadati</taxon>
        <taxon>Pseudomonadota</taxon>
        <taxon>Gammaproteobacteria</taxon>
        <taxon>Cellvibrionales</taxon>
        <taxon>Halieaceae</taxon>
        <taxon>Kineobactrum</taxon>
    </lineage>
</organism>
<accession>A0A2N5Y4N9</accession>
<keyword evidence="2" id="KW-1185">Reference proteome</keyword>
<dbReference type="Proteomes" id="UP000234845">
    <property type="component" value="Unassembled WGS sequence"/>
</dbReference>
<dbReference type="RefSeq" id="WP_146003566.1">
    <property type="nucleotide sequence ID" value="NZ_PKLZ01000003.1"/>
</dbReference>
<gene>
    <name evidence="1" type="ORF">CWI75_08155</name>
</gene>
<dbReference type="OrthoDB" id="8453791at2"/>
<evidence type="ECO:0008006" key="3">
    <source>
        <dbReference type="Google" id="ProtNLM"/>
    </source>
</evidence>
<comment type="caution">
    <text evidence="1">The sequence shown here is derived from an EMBL/GenBank/DDBJ whole genome shotgun (WGS) entry which is preliminary data.</text>
</comment>
<reference evidence="2" key="1">
    <citation type="submission" date="2017-11" db="EMBL/GenBank/DDBJ databases">
        <title>The draft genome sequence of Chromatocurvus sp. F02.</title>
        <authorList>
            <person name="Du Z.-J."/>
            <person name="Chang Y.-Q."/>
        </authorList>
    </citation>
    <scope>NUCLEOTIDE SEQUENCE [LARGE SCALE GENOMIC DNA]</scope>
    <source>
        <strain evidence="2">F02</strain>
    </source>
</reference>
<dbReference type="AlphaFoldDB" id="A0A2N5Y4N9"/>
<proteinExistence type="predicted"/>
<sequence length="316" mass="35733">MKRVLGDAGWPVPWQHAGGLPPYLQERYEFALMDIAQVDCLLMLQRGDDMETPSVIRKHMEAVRRSESGPVVYVAAAVTSYERQRLIEQKVPFVVPGKQMYLPPLGIDLREQFAPTRSKARRLGAVAQILVLREILQPGFSAAPSGYLAEQLGYSAMTLVRATTELAESELAEVERVGREKHTAFIYEGRTLWEKARTMLSSPLRKRVWVNGTPSVLSAPAAGESALAHYTMMAEPRHPTVAVNSKDWPGQKALLQLDEVPERWEGSLCVELWRYSPRLVQDAPWVDRLSLWLSLQGNRDERIEMAMDDLLRGVEW</sequence>
<evidence type="ECO:0000313" key="1">
    <source>
        <dbReference type="EMBL" id="PLW83357.1"/>
    </source>
</evidence>
<name>A0A2N5Y4N9_9GAMM</name>